<dbReference type="Proteomes" id="UP001151760">
    <property type="component" value="Unassembled WGS sequence"/>
</dbReference>
<dbReference type="EMBL" id="BQNB010020619">
    <property type="protein sequence ID" value="GJT97854.1"/>
    <property type="molecule type" value="Genomic_DNA"/>
</dbReference>
<dbReference type="PANTHER" id="PTHR11439">
    <property type="entry name" value="GAG-POL-RELATED RETROTRANSPOSON"/>
    <property type="match status" value="1"/>
</dbReference>
<comment type="caution">
    <text evidence="2">The sequence shown here is derived from an EMBL/GenBank/DDBJ whole genome shotgun (WGS) entry which is preliminary data.</text>
</comment>
<name>A0ABQ5ICH2_9ASTR</name>
<gene>
    <name evidence="2" type="ORF">Tco_1093372</name>
</gene>
<dbReference type="CDD" id="cd09272">
    <property type="entry name" value="RNase_HI_RT_Ty1"/>
    <property type="match status" value="1"/>
</dbReference>
<accession>A0ABQ5ICH2</accession>
<organism evidence="2 3">
    <name type="scientific">Tanacetum coccineum</name>
    <dbReference type="NCBI Taxonomy" id="301880"/>
    <lineage>
        <taxon>Eukaryota</taxon>
        <taxon>Viridiplantae</taxon>
        <taxon>Streptophyta</taxon>
        <taxon>Embryophyta</taxon>
        <taxon>Tracheophyta</taxon>
        <taxon>Spermatophyta</taxon>
        <taxon>Magnoliopsida</taxon>
        <taxon>eudicotyledons</taxon>
        <taxon>Gunneridae</taxon>
        <taxon>Pentapetalae</taxon>
        <taxon>asterids</taxon>
        <taxon>campanulids</taxon>
        <taxon>Asterales</taxon>
        <taxon>Asteraceae</taxon>
        <taxon>Asteroideae</taxon>
        <taxon>Anthemideae</taxon>
        <taxon>Anthemidinae</taxon>
        <taxon>Tanacetum</taxon>
    </lineage>
</organism>
<dbReference type="PANTHER" id="PTHR11439:SF496">
    <property type="entry name" value="RNA-DIRECTED DNA POLYMERASE"/>
    <property type="match status" value="1"/>
</dbReference>
<proteinExistence type="predicted"/>
<evidence type="ECO:0000259" key="1">
    <source>
        <dbReference type="Pfam" id="PF07727"/>
    </source>
</evidence>
<evidence type="ECO:0000313" key="3">
    <source>
        <dbReference type="Proteomes" id="UP001151760"/>
    </source>
</evidence>
<feature type="domain" description="Reverse transcriptase Ty1/copia-type" evidence="1">
    <location>
        <begin position="184"/>
        <end position="355"/>
    </location>
</feature>
<sequence>MHAIRKTVNEFHSMLKLHEQSLPKKDATPTVMAIKAGWIQKNNNNKKPHAAQGKGYWRRNFPIYLAELMKKKKKQASSASTSGIFTIELYYFPNKSKVYDTGCGTHIYNTTQGLRGSKKMKPGALNLYKGNDHHAVAEAIRSFDLCLHNELIIVLDICHYAPSIIRSTRTRHAPDRMCLYVDTEEHEFWQMDVKTSFLNGQLIEEVYMVQHEGFVNPKYPNRIGKLQMSIYRLKKASRIWNKRFDKEIKKFGFTQNRDEPCVYVKDGGSMVTFLILYFNDILIMGNHILMLQDVKSYLGKCFDMNDLGEASCILGIKIYRDRSRWSIGFCQRAYIENILKKFNMENSKLGSIPIQEKLILSKAQSASTHAKVKRIEGIPYASVVRIYYNILKYLRNTKYMFLVYGGDMKLEPRVTCYTDVRYKTDADDSNSQIGYVFVLNVGVVDWKSASQITIGTSFPEDEYMDALEASKELVWKRKFIFRLGVVPTNEDPIAMYYDSTRSITIANEPGITTGAKHYRTKVHYLREVIKLGDIRLVKVHPDDNVADPCTKALPFIKYSSHTKSIGLLLASNLM</sequence>
<evidence type="ECO:0000313" key="2">
    <source>
        <dbReference type="EMBL" id="GJT97854.1"/>
    </source>
</evidence>
<dbReference type="InterPro" id="IPR013103">
    <property type="entry name" value="RVT_2"/>
</dbReference>
<reference evidence="2" key="1">
    <citation type="journal article" date="2022" name="Int. J. Mol. Sci.">
        <title>Draft Genome of Tanacetum Coccineum: Genomic Comparison of Closely Related Tanacetum-Family Plants.</title>
        <authorList>
            <person name="Yamashiro T."/>
            <person name="Shiraishi A."/>
            <person name="Nakayama K."/>
            <person name="Satake H."/>
        </authorList>
    </citation>
    <scope>NUCLEOTIDE SEQUENCE</scope>
</reference>
<keyword evidence="3" id="KW-1185">Reference proteome</keyword>
<protein>
    <submittedName>
        <fullName evidence="2">Retrotransposon protein, putative, ty1-copia subclass</fullName>
    </submittedName>
</protein>
<dbReference type="Pfam" id="PF07727">
    <property type="entry name" value="RVT_2"/>
    <property type="match status" value="1"/>
</dbReference>
<reference evidence="2" key="2">
    <citation type="submission" date="2022-01" db="EMBL/GenBank/DDBJ databases">
        <authorList>
            <person name="Yamashiro T."/>
            <person name="Shiraishi A."/>
            <person name="Satake H."/>
            <person name="Nakayama K."/>
        </authorList>
    </citation>
    <scope>NUCLEOTIDE SEQUENCE</scope>
</reference>